<dbReference type="EMBL" id="JBGMEF010000007">
    <property type="protein sequence ID" value="MFO3666451.1"/>
    <property type="molecule type" value="Genomic_DNA"/>
</dbReference>
<dbReference type="CDD" id="cd06261">
    <property type="entry name" value="TM_PBP2"/>
    <property type="match status" value="1"/>
</dbReference>
<organism evidence="9 10">
    <name type="scientific">Anaerococcus kampingae</name>
    <dbReference type="NCBI Taxonomy" id="3115614"/>
    <lineage>
        <taxon>Bacteria</taxon>
        <taxon>Bacillati</taxon>
        <taxon>Bacillota</taxon>
        <taxon>Tissierellia</taxon>
        <taxon>Tissierellales</taxon>
        <taxon>Peptoniphilaceae</taxon>
        <taxon>Anaerococcus</taxon>
    </lineage>
</organism>
<evidence type="ECO:0000313" key="9">
    <source>
        <dbReference type="EMBL" id="MFO3666451.1"/>
    </source>
</evidence>
<evidence type="ECO:0000256" key="7">
    <source>
        <dbReference type="RuleBase" id="RU363032"/>
    </source>
</evidence>
<dbReference type="Gene3D" id="1.10.3720.10">
    <property type="entry name" value="MetI-like"/>
    <property type="match status" value="1"/>
</dbReference>
<feature type="transmembrane region" description="Helical" evidence="7">
    <location>
        <begin position="246"/>
        <end position="267"/>
    </location>
</feature>
<feature type="transmembrane region" description="Helical" evidence="7">
    <location>
        <begin position="190"/>
        <end position="210"/>
    </location>
</feature>
<feature type="transmembrane region" description="Helical" evidence="7">
    <location>
        <begin position="216"/>
        <end position="234"/>
    </location>
</feature>
<proteinExistence type="inferred from homology"/>
<dbReference type="InterPro" id="IPR050366">
    <property type="entry name" value="BP-dependent_transpt_permease"/>
</dbReference>
<evidence type="ECO:0000259" key="8">
    <source>
        <dbReference type="PROSITE" id="PS50928"/>
    </source>
</evidence>
<evidence type="ECO:0000256" key="4">
    <source>
        <dbReference type="ARBA" id="ARBA00022692"/>
    </source>
</evidence>
<keyword evidence="10" id="KW-1185">Reference proteome</keyword>
<protein>
    <submittedName>
        <fullName evidence="9">ABC transporter permease</fullName>
    </submittedName>
</protein>
<dbReference type="PROSITE" id="PS50928">
    <property type="entry name" value="ABC_TM1"/>
    <property type="match status" value="1"/>
</dbReference>
<dbReference type="PANTHER" id="PTHR43386:SF23">
    <property type="entry name" value="ABC TRANSPORTER"/>
    <property type="match status" value="1"/>
</dbReference>
<evidence type="ECO:0000256" key="6">
    <source>
        <dbReference type="ARBA" id="ARBA00023136"/>
    </source>
</evidence>
<evidence type="ECO:0000313" key="10">
    <source>
        <dbReference type="Proteomes" id="UP001637994"/>
    </source>
</evidence>
<dbReference type="SUPFAM" id="SSF161098">
    <property type="entry name" value="MetI-like"/>
    <property type="match status" value="1"/>
</dbReference>
<dbReference type="PANTHER" id="PTHR43386">
    <property type="entry name" value="OLIGOPEPTIDE TRANSPORT SYSTEM PERMEASE PROTEIN APPC"/>
    <property type="match status" value="1"/>
</dbReference>
<feature type="transmembrane region" description="Helical" evidence="7">
    <location>
        <begin position="142"/>
        <end position="159"/>
    </location>
</feature>
<keyword evidence="2 7" id="KW-0813">Transport</keyword>
<feature type="transmembrane region" description="Helical" evidence="7">
    <location>
        <begin position="77"/>
        <end position="101"/>
    </location>
</feature>
<feature type="transmembrane region" description="Helical" evidence="7">
    <location>
        <begin position="21"/>
        <end position="38"/>
    </location>
</feature>
<comment type="caution">
    <text evidence="9">The sequence shown here is derived from an EMBL/GenBank/DDBJ whole genome shotgun (WGS) entry which is preliminary data.</text>
</comment>
<dbReference type="Pfam" id="PF00528">
    <property type="entry name" value="BPD_transp_1"/>
    <property type="match status" value="1"/>
</dbReference>
<evidence type="ECO:0000256" key="3">
    <source>
        <dbReference type="ARBA" id="ARBA00022475"/>
    </source>
</evidence>
<evidence type="ECO:0000256" key="5">
    <source>
        <dbReference type="ARBA" id="ARBA00022989"/>
    </source>
</evidence>
<evidence type="ECO:0000256" key="2">
    <source>
        <dbReference type="ARBA" id="ARBA00022448"/>
    </source>
</evidence>
<gene>
    <name evidence="9" type="ORF">ACCQ42_01500</name>
</gene>
<reference evidence="9 10" key="1">
    <citation type="journal article" date="2025" name="Anaerobe">
        <title>Description of Anaerococcus kampingiae sp. nov., Anaerococcus groningensis sp. nov., Anaerococcus martiniensis sp. nov., and Anaerococcus cruorum sp. nov., isolated from human clinical specimens.</title>
        <authorList>
            <person name="Boiten K.E."/>
            <person name="Meijer J."/>
            <person name="van Wezel E.M."/>
            <person name="Veloo A.C.M."/>
        </authorList>
    </citation>
    <scope>NUCLEOTIDE SEQUENCE [LARGE SCALE GENOMIC DNA]</scope>
    <source>
        <strain evidence="9 10">ENR0874</strain>
    </source>
</reference>
<dbReference type="InterPro" id="IPR035906">
    <property type="entry name" value="MetI-like_sf"/>
</dbReference>
<feature type="domain" description="ABC transmembrane type-1" evidence="8">
    <location>
        <begin position="77"/>
        <end position="267"/>
    </location>
</feature>
<evidence type="ECO:0000256" key="1">
    <source>
        <dbReference type="ARBA" id="ARBA00004651"/>
    </source>
</evidence>
<sequence length="281" mass="31085">MNRKLIGKSPMSLRKKTLIEIGLAILFVAFIFIRGAMINEGDLSIDFANKLQGPSLSHIFGTDQTGRDMYLRTIKGLATSIQIGFLGSLSALLVASVFALFQSFGNKYLDKVINFIIDLSLSIPHMMVLILVAIAAGRGLRGVILGIGLTHWTGLTRLLRGEILALKDENYIKISRAMGKSRLYIFKNHILPKIFPQMLVGLILLFPHAILHESAISFLGFGLSLSSPSIGIILSESMKYLIGGSWHLAFFPGLLLCFLVFAINRLGEDVKHLLDPYSYHR</sequence>
<keyword evidence="5 7" id="KW-1133">Transmembrane helix</keyword>
<dbReference type="RefSeq" id="WP_410035131.1">
    <property type="nucleotide sequence ID" value="NZ_JBGMEF010000007.1"/>
</dbReference>
<comment type="similarity">
    <text evidence="7">Belongs to the binding-protein-dependent transport system permease family.</text>
</comment>
<dbReference type="InterPro" id="IPR000515">
    <property type="entry name" value="MetI-like"/>
</dbReference>
<name>A0ABW9MCC1_9FIRM</name>
<comment type="subcellular location">
    <subcellularLocation>
        <location evidence="1 7">Cell membrane</location>
        <topology evidence="1 7">Multi-pass membrane protein</topology>
    </subcellularLocation>
</comment>
<feature type="transmembrane region" description="Helical" evidence="7">
    <location>
        <begin position="113"/>
        <end position="136"/>
    </location>
</feature>
<dbReference type="Proteomes" id="UP001637994">
    <property type="component" value="Unassembled WGS sequence"/>
</dbReference>
<keyword evidence="3" id="KW-1003">Cell membrane</keyword>
<keyword evidence="6 7" id="KW-0472">Membrane</keyword>
<keyword evidence="4 7" id="KW-0812">Transmembrane</keyword>
<accession>A0ABW9MCC1</accession>